<accession>A0AAJ0BNF1</accession>
<evidence type="ECO:0000256" key="5">
    <source>
        <dbReference type="ARBA" id="ARBA00022729"/>
    </source>
</evidence>
<evidence type="ECO:0000256" key="8">
    <source>
        <dbReference type="ARBA" id="ARBA00023008"/>
    </source>
</evidence>
<proteinExistence type="inferred from homology"/>
<evidence type="ECO:0000256" key="2">
    <source>
        <dbReference type="ARBA" id="ARBA00004613"/>
    </source>
</evidence>
<dbReference type="InterPro" id="IPR049892">
    <property type="entry name" value="AA9"/>
</dbReference>
<evidence type="ECO:0000256" key="9">
    <source>
        <dbReference type="ARBA" id="ARBA00023033"/>
    </source>
</evidence>
<evidence type="ECO:0000313" key="18">
    <source>
        <dbReference type="EMBL" id="KAK1761514.1"/>
    </source>
</evidence>
<reference evidence="18" key="1">
    <citation type="submission" date="2023-06" db="EMBL/GenBank/DDBJ databases">
        <title>Genome-scale phylogeny and comparative genomics of the fungal order Sordariales.</title>
        <authorList>
            <consortium name="Lawrence Berkeley National Laboratory"/>
            <person name="Hensen N."/>
            <person name="Bonometti L."/>
            <person name="Westerberg I."/>
            <person name="Brannstrom I.O."/>
            <person name="Guillou S."/>
            <person name="Cros-Aarteil S."/>
            <person name="Calhoun S."/>
            <person name="Haridas S."/>
            <person name="Kuo A."/>
            <person name="Mondo S."/>
            <person name="Pangilinan J."/>
            <person name="Riley R."/>
            <person name="Labutti K."/>
            <person name="Andreopoulos B."/>
            <person name="Lipzen A."/>
            <person name="Chen C."/>
            <person name="Yanf M."/>
            <person name="Daum C."/>
            <person name="Ng V."/>
            <person name="Clum A."/>
            <person name="Steindorff A."/>
            <person name="Ohm R."/>
            <person name="Martin F."/>
            <person name="Silar P."/>
            <person name="Natvig D."/>
            <person name="Lalanne C."/>
            <person name="Gautier V."/>
            <person name="Ament-Velasquez S.L."/>
            <person name="Kruys A."/>
            <person name="Hutchinson M.I."/>
            <person name="Powell A.J."/>
            <person name="Barry K."/>
            <person name="Miller A.N."/>
            <person name="Grigoriev I.V."/>
            <person name="Debuchy R."/>
            <person name="Gladieux P."/>
            <person name="Thoren M.H."/>
            <person name="Johannesson H."/>
        </authorList>
    </citation>
    <scope>NUCLEOTIDE SEQUENCE</scope>
    <source>
        <strain evidence="18">PSN4</strain>
    </source>
</reference>
<comment type="catalytic activity">
    <reaction evidence="14">
        <text>[(1-&gt;4)-beta-D-glucosyl]n+m + reduced acceptor + O2 = 4-dehydro-beta-D-glucosyl-[(1-&gt;4)-beta-D-glucosyl]n-1 + [(1-&gt;4)-beta-D-glucosyl]m + acceptor + H2O.</text>
        <dbReference type="EC" id="1.14.99.56"/>
    </reaction>
</comment>
<comment type="caution">
    <text evidence="18">The sequence shown here is derived from an EMBL/GenBank/DDBJ whole genome shotgun (WGS) entry which is preliminary data.</text>
</comment>
<dbReference type="Pfam" id="PF03443">
    <property type="entry name" value="AA9"/>
    <property type="match status" value="1"/>
</dbReference>
<feature type="domain" description="Auxiliary Activity family 9 catalytic" evidence="17">
    <location>
        <begin position="18"/>
        <end position="219"/>
    </location>
</feature>
<evidence type="ECO:0000256" key="6">
    <source>
        <dbReference type="ARBA" id="ARBA00023001"/>
    </source>
</evidence>
<comment type="similarity">
    <text evidence="13">Belongs to the polysaccharide monooxygenase AA9 family.</text>
</comment>
<evidence type="ECO:0000256" key="14">
    <source>
        <dbReference type="ARBA" id="ARBA00045077"/>
    </source>
</evidence>
<dbReference type="Proteomes" id="UP001239445">
    <property type="component" value="Unassembled WGS sequence"/>
</dbReference>
<evidence type="ECO:0000256" key="11">
    <source>
        <dbReference type="ARBA" id="ARBA00023277"/>
    </source>
</evidence>
<dbReference type="GO" id="GO:0046872">
    <property type="term" value="F:metal ion binding"/>
    <property type="evidence" value="ECO:0007669"/>
    <property type="project" value="UniProtKB-KW"/>
</dbReference>
<dbReference type="PANTHER" id="PTHR33353:SF3">
    <property type="entry name" value="ENDOGLUCANASE II"/>
    <property type="match status" value="1"/>
</dbReference>
<keyword evidence="8" id="KW-0186">Copper</keyword>
<sequence length="229" mass="24094">MLASIALVLGAALSVSSHYTFPKAASGGSAGADWQYVRKADNWQNNGFVGSVGSEQIRCFQANSAGAPSTIEVAAGGTVTYSAAPNVYHPGPMSFYLARVPDGESVNTWKGDGAVWFKIYQEQPNFGQQLTWPSNGKSSFPVTIPRCIKAGNYLLRVEHIGLHAASTSGGAQFYISCAQLKVTGGGSTEPSEKVSFPGAYKASDPGILININYPVPTSYKNPGPSVFSC</sequence>
<feature type="chain" id="PRO_5042594969" description="lytic cellulose monooxygenase (C4-dehydrogenating)" evidence="16">
    <location>
        <begin position="18"/>
        <end position="229"/>
    </location>
</feature>
<keyword evidence="18" id="KW-0378">Hydrolase</keyword>
<evidence type="ECO:0000256" key="7">
    <source>
        <dbReference type="ARBA" id="ARBA00023002"/>
    </source>
</evidence>
<keyword evidence="12" id="KW-0624">Polysaccharide degradation</keyword>
<keyword evidence="7" id="KW-0560">Oxidoreductase</keyword>
<keyword evidence="10" id="KW-1015">Disulfide bond</keyword>
<dbReference type="Gene3D" id="2.70.50.70">
    <property type="match status" value="1"/>
</dbReference>
<evidence type="ECO:0000256" key="13">
    <source>
        <dbReference type="ARBA" id="ARBA00044502"/>
    </source>
</evidence>
<comment type="cofactor">
    <cofactor evidence="1">
        <name>Cu(2+)</name>
        <dbReference type="ChEBI" id="CHEBI:29036"/>
    </cofactor>
</comment>
<evidence type="ECO:0000313" key="19">
    <source>
        <dbReference type="Proteomes" id="UP001239445"/>
    </source>
</evidence>
<dbReference type="EMBL" id="MU839827">
    <property type="protein sequence ID" value="KAK1761514.1"/>
    <property type="molecule type" value="Genomic_DNA"/>
</dbReference>
<name>A0AAJ0BNF1_9PEZI</name>
<dbReference type="GO" id="GO:0005576">
    <property type="term" value="C:extracellular region"/>
    <property type="evidence" value="ECO:0007669"/>
    <property type="project" value="UniProtKB-SubCell"/>
</dbReference>
<evidence type="ECO:0000259" key="17">
    <source>
        <dbReference type="Pfam" id="PF03443"/>
    </source>
</evidence>
<evidence type="ECO:0000256" key="4">
    <source>
        <dbReference type="ARBA" id="ARBA00022723"/>
    </source>
</evidence>
<dbReference type="PANTHER" id="PTHR33353">
    <property type="entry name" value="PUTATIVE (AFU_ORTHOLOGUE AFUA_1G12560)-RELATED"/>
    <property type="match status" value="1"/>
</dbReference>
<evidence type="ECO:0000256" key="12">
    <source>
        <dbReference type="ARBA" id="ARBA00023326"/>
    </source>
</evidence>
<dbReference type="EC" id="1.14.99.56" evidence="15"/>
<dbReference type="GO" id="GO:0004497">
    <property type="term" value="F:monooxygenase activity"/>
    <property type="evidence" value="ECO:0007669"/>
    <property type="project" value="UniProtKB-KW"/>
</dbReference>
<keyword evidence="6" id="KW-0136">Cellulose degradation</keyword>
<dbReference type="AlphaFoldDB" id="A0AAJ0BNF1"/>
<keyword evidence="19" id="KW-1185">Reference proteome</keyword>
<keyword evidence="11" id="KW-0119">Carbohydrate metabolism</keyword>
<evidence type="ECO:0000256" key="10">
    <source>
        <dbReference type="ARBA" id="ARBA00023157"/>
    </source>
</evidence>
<evidence type="ECO:0000256" key="1">
    <source>
        <dbReference type="ARBA" id="ARBA00001973"/>
    </source>
</evidence>
<dbReference type="CDD" id="cd21175">
    <property type="entry name" value="LPMO_AA9"/>
    <property type="match status" value="1"/>
</dbReference>
<dbReference type="GO" id="GO:0016787">
    <property type="term" value="F:hydrolase activity"/>
    <property type="evidence" value="ECO:0007669"/>
    <property type="project" value="UniProtKB-KW"/>
</dbReference>
<keyword evidence="4" id="KW-0479">Metal-binding</keyword>
<dbReference type="InterPro" id="IPR005103">
    <property type="entry name" value="AA9_LPMO"/>
</dbReference>
<comment type="subcellular location">
    <subcellularLocation>
        <location evidence="2">Secreted</location>
    </subcellularLocation>
</comment>
<feature type="signal peptide" evidence="16">
    <location>
        <begin position="1"/>
        <end position="17"/>
    </location>
</feature>
<evidence type="ECO:0000256" key="16">
    <source>
        <dbReference type="SAM" id="SignalP"/>
    </source>
</evidence>
<dbReference type="GO" id="GO:0030245">
    <property type="term" value="P:cellulose catabolic process"/>
    <property type="evidence" value="ECO:0007669"/>
    <property type="project" value="UniProtKB-KW"/>
</dbReference>
<evidence type="ECO:0000256" key="3">
    <source>
        <dbReference type="ARBA" id="ARBA00022525"/>
    </source>
</evidence>
<keyword evidence="9" id="KW-0503">Monooxygenase</keyword>
<protein>
    <recommendedName>
        <fullName evidence="15">lytic cellulose monooxygenase (C4-dehydrogenating)</fullName>
        <ecNumber evidence="15">1.14.99.56</ecNumber>
    </recommendedName>
</protein>
<keyword evidence="5 16" id="KW-0732">Signal</keyword>
<organism evidence="18 19">
    <name type="scientific">Echria macrotheca</name>
    <dbReference type="NCBI Taxonomy" id="438768"/>
    <lineage>
        <taxon>Eukaryota</taxon>
        <taxon>Fungi</taxon>
        <taxon>Dikarya</taxon>
        <taxon>Ascomycota</taxon>
        <taxon>Pezizomycotina</taxon>
        <taxon>Sordariomycetes</taxon>
        <taxon>Sordariomycetidae</taxon>
        <taxon>Sordariales</taxon>
        <taxon>Schizotheciaceae</taxon>
        <taxon>Echria</taxon>
    </lineage>
</organism>
<evidence type="ECO:0000256" key="15">
    <source>
        <dbReference type="ARBA" id="ARBA00047174"/>
    </source>
</evidence>
<gene>
    <name evidence="18" type="ORF">QBC47DRAFT_429074</name>
</gene>
<keyword evidence="3" id="KW-0964">Secreted</keyword>